<name>Q2L2W8_BORA1</name>
<evidence type="ECO:0000259" key="2">
    <source>
        <dbReference type="Pfam" id="PF17289"/>
    </source>
</evidence>
<dbReference type="Pfam" id="PF17289">
    <property type="entry name" value="Terminase_6C"/>
    <property type="match status" value="1"/>
</dbReference>
<dbReference type="KEGG" id="bav:BAV1314"/>
<organism evidence="3 4">
    <name type="scientific">Bordetella avium (strain 197N)</name>
    <dbReference type="NCBI Taxonomy" id="360910"/>
    <lineage>
        <taxon>Bacteria</taxon>
        <taxon>Pseudomonadati</taxon>
        <taxon>Pseudomonadota</taxon>
        <taxon>Betaproteobacteria</taxon>
        <taxon>Burkholderiales</taxon>
        <taxon>Alcaligenaceae</taxon>
        <taxon>Bordetella</taxon>
    </lineage>
</organism>
<dbReference type="AlphaFoldDB" id="Q2L2W8"/>
<reference evidence="3 4" key="1">
    <citation type="journal article" date="2006" name="J. Bacteriol.">
        <title>Comparison of the genome sequence of the poultry pathogen Bordetella avium with those of B. bronchiseptica, B. pertussis, and B. parapertussis reveals extensive diversity in surface structures associated with host interaction.</title>
        <authorList>
            <person name="Sebaihia M."/>
            <person name="Preston A."/>
            <person name="Maskell D.J."/>
            <person name="Kuzmiak H."/>
            <person name="Connell T.D."/>
            <person name="King N.D."/>
            <person name="Orndorff P.E."/>
            <person name="Miyamoto D.M."/>
            <person name="Thomson N.R."/>
            <person name="Harris D."/>
            <person name="Goble A."/>
            <person name="Lord A."/>
            <person name="Murphy L."/>
            <person name="Quail M.A."/>
            <person name="Rutter S."/>
            <person name="Squares R."/>
            <person name="Squares S."/>
            <person name="Woodward J."/>
            <person name="Parkhill J."/>
            <person name="Temple L.M."/>
        </authorList>
    </citation>
    <scope>NUCLEOTIDE SEQUENCE [LARGE SCALE GENOMIC DNA]</scope>
    <source>
        <strain evidence="3 4">197N</strain>
    </source>
</reference>
<dbReference type="InterPro" id="IPR035421">
    <property type="entry name" value="Terminase_6C"/>
</dbReference>
<dbReference type="eggNOG" id="COG5410">
    <property type="taxonomic scope" value="Bacteria"/>
</dbReference>
<keyword evidence="4" id="KW-1185">Reference proteome</keyword>
<protein>
    <submittedName>
        <fullName evidence="3">Phage large subunit terminase</fullName>
    </submittedName>
</protein>
<dbReference type="NCBIfam" id="TIGR01630">
    <property type="entry name" value="psiM2_ORF9"/>
    <property type="match status" value="1"/>
</dbReference>
<evidence type="ECO:0000256" key="1">
    <source>
        <dbReference type="ARBA" id="ARBA00022612"/>
    </source>
</evidence>
<dbReference type="EMBL" id="AM167904">
    <property type="protein sequence ID" value="CAJ48921.1"/>
    <property type="molecule type" value="Genomic_DNA"/>
</dbReference>
<dbReference type="Proteomes" id="UP000001977">
    <property type="component" value="Chromosome"/>
</dbReference>
<feature type="domain" description="Terminase large subunit gp17-like C-terminal" evidence="2">
    <location>
        <begin position="317"/>
        <end position="463"/>
    </location>
</feature>
<dbReference type="HOGENOM" id="CLU_028165_1_0_4"/>
<evidence type="ECO:0000313" key="3">
    <source>
        <dbReference type="EMBL" id="CAJ48921.1"/>
    </source>
</evidence>
<proteinExistence type="predicted"/>
<dbReference type="InterPro" id="IPR006517">
    <property type="entry name" value="Phage_terminase_lsu-like_C"/>
</dbReference>
<gene>
    <name evidence="3" type="ordered locus">BAV1314</name>
</gene>
<evidence type="ECO:0000313" key="4">
    <source>
        <dbReference type="Proteomes" id="UP000001977"/>
    </source>
</evidence>
<dbReference type="eggNOG" id="COG5362">
    <property type="taxonomic scope" value="Bacteria"/>
</dbReference>
<feature type="non-terminal residue" evidence="3">
    <location>
        <position position="1"/>
    </location>
</feature>
<accession>Q2L2W8</accession>
<sequence length="473" mass="51870">VSKTSFSPADRIAAIGWSREDLYSFSRWMFLQRKGYLWQKAAHHKLICDALMRVYQGKTKRLIINVPPRYSKTELAVVNFIAWCFGRSPDCEFIHASYSSALAVNNSANVRGVIQHEAYAEVFPGVALATDAQHHWKTEQGGVMYATGAGGTITGFGAGKLRDGFGGAIIIDDPHKADEANSGVMRKNVIDWFQNTVESRKNSPDTPIIIIMQRLHEEDLAGWLLGDRGPNGRGDPVAGGNGEVWDHLCLSAWNDDGTPLWPEKHSAEDLARMEKAAPYVFAGQYRQTPTPPSGGTIQPDIMPVVDAVPAGGVSWVRGWDLGASTSGDFTAGVKIGKLSDGRFIIADCRREQYETNKRDALIKNTADGDGMNKVRQSLPQDPGQAGKSQVVAFTKLLAGHSVRFSPESGDKVTRATPLASQINAGNVLLLRGEWNRAFTEECRYFPFGKYDDQVDAASRAFNELNAMKRGFFG</sequence>
<dbReference type="STRING" id="360910.BAV1314"/>
<keyword evidence="1" id="KW-1188">Viral release from host cell</keyword>